<dbReference type="Proteomes" id="UP000194946">
    <property type="component" value="Unassembled WGS sequence"/>
</dbReference>
<proteinExistence type="predicted"/>
<keyword evidence="3" id="KW-1185">Reference proteome</keyword>
<evidence type="ECO:0000256" key="1">
    <source>
        <dbReference type="SAM" id="SignalP"/>
    </source>
</evidence>
<feature type="chain" id="PRO_5012490699" evidence="1">
    <location>
        <begin position="26"/>
        <end position="110"/>
    </location>
</feature>
<sequence>MKKIKRLLVVALLISPLLGCQMERASSSIDKPTPHSVAINYLFVHGMCMGYLQDPYVTKAQFTALAQLDQQAKLSIIRVLTQPTTTNLEQAQYLMEQMIAFITSNQKEQL</sequence>
<dbReference type="RefSeq" id="WP_086631837.1">
    <property type="nucleotide sequence ID" value="NZ_JOPB01000002.1"/>
</dbReference>
<dbReference type="AlphaFoldDB" id="A0A251ZWM2"/>
<dbReference type="EMBL" id="JOPB01000002">
    <property type="protein sequence ID" value="OUI79042.1"/>
    <property type="molecule type" value="Genomic_DNA"/>
</dbReference>
<feature type="signal peptide" evidence="1">
    <location>
        <begin position="1"/>
        <end position="25"/>
    </location>
</feature>
<protein>
    <submittedName>
        <fullName evidence="2">Uncharacterized protein</fullName>
    </submittedName>
</protein>
<organism evidence="2 3">
    <name type="scientific">Commensalibacter intestini</name>
    <dbReference type="NCBI Taxonomy" id="479936"/>
    <lineage>
        <taxon>Bacteria</taxon>
        <taxon>Pseudomonadati</taxon>
        <taxon>Pseudomonadota</taxon>
        <taxon>Alphaproteobacteria</taxon>
        <taxon>Acetobacterales</taxon>
        <taxon>Acetobacteraceae</taxon>
    </lineage>
</organism>
<name>A0A251ZWM2_9PROT</name>
<keyword evidence="1" id="KW-0732">Signal</keyword>
<accession>A0A251ZWM2</accession>
<evidence type="ECO:0000313" key="2">
    <source>
        <dbReference type="EMBL" id="OUI79042.1"/>
    </source>
</evidence>
<reference evidence="3" key="1">
    <citation type="submission" date="2014-06" db="EMBL/GenBank/DDBJ databases">
        <authorList>
            <person name="Winans N.J."/>
            <person name="Newell P.D."/>
            <person name="Douglas A.E."/>
        </authorList>
    </citation>
    <scope>NUCLEOTIDE SEQUENCE [LARGE SCALE GENOMIC DNA]</scope>
    <source>
        <strain evidence="3">DmL_052</strain>
    </source>
</reference>
<evidence type="ECO:0000313" key="3">
    <source>
        <dbReference type="Proteomes" id="UP000194946"/>
    </source>
</evidence>
<gene>
    <name evidence="2" type="ORF">HK18_03775</name>
</gene>
<comment type="caution">
    <text evidence="2">The sequence shown here is derived from an EMBL/GenBank/DDBJ whole genome shotgun (WGS) entry which is preliminary data.</text>
</comment>